<dbReference type="InterPro" id="IPR052351">
    <property type="entry name" value="Ornithine_N-alpha-AT"/>
</dbReference>
<dbReference type="Pfam" id="PF19576">
    <property type="entry name" value="Acyltransf_2"/>
    <property type="match status" value="1"/>
</dbReference>
<gene>
    <name evidence="7" type="ORF">MNBD_GAMMA10-1538</name>
</gene>
<dbReference type="GO" id="GO:0006629">
    <property type="term" value="P:lipid metabolic process"/>
    <property type="evidence" value="ECO:0007669"/>
    <property type="project" value="UniProtKB-KW"/>
</dbReference>
<dbReference type="SUPFAM" id="SSF55729">
    <property type="entry name" value="Acyl-CoA N-acyltransferases (Nat)"/>
    <property type="match status" value="1"/>
</dbReference>
<evidence type="ECO:0000256" key="1">
    <source>
        <dbReference type="ARBA" id="ARBA00005189"/>
    </source>
</evidence>
<dbReference type="GO" id="GO:0016746">
    <property type="term" value="F:acyltransferase activity"/>
    <property type="evidence" value="ECO:0007669"/>
    <property type="project" value="UniProtKB-KW"/>
</dbReference>
<evidence type="ECO:0000256" key="4">
    <source>
        <dbReference type="ARBA" id="ARBA00023098"/>
    </source>
</evidence>
<dbReference type="Pfam" id="PF13444">
    <property type="entry name" value="Acetyltransf_5"/>
    <property type="match status" value="1"/>
</dbReference>
<dbReference type="InterPro" id="IPR016181">
    <property type="entry name" value="Acyl_CoA_acyltransferase"/>
</dbReference>
<organism evidence="7">
    <name type="scientific">hydrothermal vent metagenome</name>
    <dbReference type="NCBI Taxonomy" id="652676"/>
    <lineage>
        <taxon>unclassified sequences</taxon>
        <taxon>metagenomes</taxon>
        <taxon>ecological metagenomes</taxon>
    </lineage>
</organism>
<protein>
    <submittedName>
        <fullName evidence="7">Hemolysin</fullName>
    </submittedName>
</protein>
<evidence type="ECO:0000313" key="7">
    <source>
        <dbReference type="EMBL" id="VAW63693.1"/>
    </source>
</evidence>
<evidence type="ECO:0000259" key="6">
    <source>
        <dbReference type="SMART" id="SM00563"/>
    </source>
</evidence>
<dbReference type="CDD" id="cd07986">
    <property type="entry name" value="LPLAT_ACT14924-like"/>
    <property type="match status" value="1"/>
</dbReference>
<sequence length="584" mass="66520">MQLNTAPFQLPVPSRYRWLASAGERLLGLDQLDSYYQQRRKNMSSSEFLHYTLNKLGVEYSIASGSYDCIPQQGPSVIVANHPFGAIEGVMLAELLLKHRSDVKVLANEFLHRIHEISELFIGVDVFENANATQKNTRAIKQAVNHLKSGGLLLVFPAGEVSSLQLKKRKITDRKWNRIIAMMIRKTHASTTPVYIEGHNSKLFHLAGLLHPRMRTLMLVREMLNKRQQKIKLHIGQNIAYTELKSLSCDESITHYLRMNTYLLASHAQNLYAIEKFSLQKMQPIAKPVEKHLLQHDIDGLSPQSLLIDKGDMLVYCTVAGNLPNILNEIGRLREVSFRQVAEGTGKANDLDHYDCNYLHMFIWDREKQQIAGAYRLGLVNQLIKKQGIEGLYTRSLFHYDRAFLSSLGNGIEMGRSFIHPDYQRSLNTLLLLWKGIATYISNNPQYTTLFGPVSISSGYSELSRSLMASFLQLHHYDNKRAEMLQAKNPYKSIKNTFWSTSMLSGVSSNQLISKLIYRMEGDKGLPVLLRHYLGLNGKLVCFNVDKNFNDALDGMIIVDLLNVPEKALSRYMGKKQAETYLNR</sequence>
<reference evidence="7" key="1">
    <citation type="submission" date="2018-06" db="EMBL/GenBank/DDBJ databases">
        <authorList>
            <person name="Zhirakovskaya E."/>
        </authorList>
    </citation>
    <scope>NUCLEOTIDE SEQUENCE</scope>
</reference>
<keyword evidence="5" id="KW-0012">Acyltransferase</keyword>
<feature type="domain" description="Phospholipid/glycerol acyltransferase" evidence="6">
    <location>
        <begin position="76"/>
        <end position="199"/>
    </location>
</feature>
<dbReference type="InterPro" id="IPR002123">
    <property type="entry name" value="Plipid/glycerol_acylTrfase"/>
</dbReference>
<accession>A0A3B0XHD9</accession>
<dbReference type="InterPro" id="IPR045746">
    <property type="entry name" value="ACT14924-like_Acyltransf_dom"/>
</dbReference>
<dbReference type="PANTHER" id="PTHR37323:SF1">
    <property type="entry name" value="L-ORNITHINE N(ALPHA)-ACYLTRANSFERASE"/>
    <property type="match status" value="1"/>
</dbReference>
<evidence type="ECO:0000256" key="3">
    <source>
        <dbReference type="ARBA" id="ARBA00022679"/>
    </source>
</evidence>
<dbReference type="SUPFAM" id="SSF69593">
    <property type="entry name" value="Glycerol-3-phosphate (1)-acyltransferase"/>
    <property type="match status" value="1"/>
</dbReference>
<proteinExistence type="predicted"/>
<keyword evidence="4" id="KW-0443">Lipid metabolism</keyword>
<evidence type="ECO:0000256" key="5">
    <source>
        <dbReference type="ARBA" id="ARBA00023315"/>
    </source>
</evidence>
<evidence type="ECO:0000256" key="2">
    <source>
        <dbReference type="ARBA" id="ARBA00022516"/>
    </source>
</evidence>
<keyword evidence="3" id="KW-0808">Transferase</keyword>
<comment type="pathway">
    <text evidence="1">Lipid metabolism.</text>
</comment>
<dbReference type="EMBL" id="UOFJ01000117">
    <property type="protein sequence ID" value="VAW63693.1"/>
    <property type="molecule type" value="Genomic_DNA"/>
</dbReference>
<name>A0A3B0XHD9_9ZZZZ</name>
<dbReference type="SMART" id="SM00563">
    <property type="entry name" value="PlsC"/>
    <property type="match status" value="1"/>
</dbReference>
<keyword evidence="2" id="KW-0444">Lipid biosynthesis</keyword>
<dbReference type="AlphaFoldDB" id="A0A3B0XHD9"/>
<dbReference type="PANTHER" id="PTHR37323">
    <property type="entry name" value="GCN5-RELATED N-ACETYLTRANSFERASE"/>
    <property type="match status" value="1"/>
</dbReference>